<accession>A0A160VAH5</accession>
<dbReference type="AlphaFoldDB" id="A0A160VAH5"/>
<dbReference type="GO" id="GO:0043546">
    <property type="term" value="F:molybdopterin cofactor binding"/>
    <property type="evidence" value="ECO:0007669"/>
    <property type="project" value="InterPro"/>
</dbReference>
<dbReference type="Gene3D" id="3.30.2070.10">
    <property type="entry name" value="Formate dehydrogenase/DMSO reductase"/>
    <property type="match status" value="1"/>
</dbReference>
<evidence type="ECO:0000256" key="2">
    <source>
        <dbReference type="ARBA" id="ARBA00022485"/>
    </source>
</evidence>
<keyword evidence="5" id="KW-0732">Signal</keyword>
<dbReference type="InterPro" id="IPR009010">
    <property type="entry name" value="Asp_de-COase-like_dom_sf"/>
</dbReference>
<dbReference type="EMBL" id="FAXA01000354">
    <property type="protein sequence ID" value="CUV03079.1"/>
    <property type="molecule type" value="Genomic_DNA"/>
</dbReference>
<keyword evidence="2" id="KW-0004">4Fe-4S</keyword>
<dbReference type="PANTHER" id="PTHR43742">
    <property type="entry name" value="TRIMETHYLAMINE-N-OXIDE REDUCTASE"/>
    <property type="match status" value="1"/>
</dbReference>
<dbReference type="EC" id="1.8.99.-" evidence="10"/>
<dbReference type="GO" id="GO:0051539">
    <property type="term" value="F:4 iron, 4 sulfur cluster binding"/>
    <property type="evidence" value="ECO:0007669"/>
    <property type="project" value="UniProtKB-KW"/>
</dbReference>
<dbReference type="Gene3D" id="3.40.228.10">
    <property type="entry name" value="Dimethylsulfoxide Reductase, domain 2"/>
    <property type="match status" value="1"/>
</dbReference>
<organism evidence="10">
    <name type="scientific">hydrothermal vent metagenome</name>
    <dbReference type="NCBI Taxonomy" id="652676"/>
    <lineage>
        <taxon>unclassified sequences</taxon>
        <taxon>metagenomes</taxon>
        <taxon>ecological metagenomes</taxon>
    </lineage>
</organism>
<evidence type="ECO:0000256" key="7">
    <source>
        <dbReference type="ARBA" id="ARBA00023004"/>
    </source>
</evidence>
<dbReference type="InterPro" id="IPR006656">
    <property type="entry name" value="Mopterin_OxRdtase"/>
</dbReference>
<evidence type="ECO:0000256" key="6">
    <source>
        <dbReference type="ARBA" id="ARBA00023002"/>
    </source>
</evidence>
<sequence>MKLTRRNFLAWAGLGAVGAVACEGFGIRKGELDIQSSVRLPEDLVRGTDNWYASLCRTCPSCEGIVVRVMEGRAKMVQGNPYYPTNQGKIHARCEAGLQALYHPDRIATPMRRSGPRGSGEFTAINWQPDGIDTLRNALRLNGSSSVMITEPLRGHMALLVDRFVTAIGGEHQGFEAIDNNTYRAAVKNVFDQDSLPDLDLENSKFILSFGADFLSTWVSPTRFSRGYGEFRQGHGRDRGMFYQIDSRFSMTAANSDKWLPVRPGWEGYLALSLAQVIVAENLQADGVDIDSLVGGDAGRQTLNNFSPEIVAPMAGLTPAMTGGDPVGFLKDLARRFAANQPSIAIGGGSAGAQSNGLFNLEAIYTLNYLVGTAGKNGGVRFNPASPWSDVPSASKAGSQDDWTRITEQIRSGQTKLLMLHGADPVHGLPDSLKLRDAITQADDLLVVSFSPFLDDTSALADIILPDRVSMEDWGDDISEPGPGYQAVGLQQPVVNPLFDLDPLSFPDVLLTMAQELGKEADLPWANFKSMLREGSDALFNLNRGSIEASTADEFWTNLLKRGGWWDELRNGSTTVRPADGLLKTIAEKASQPAFAGIGMGSDSFYLVPFAHNTLLDGYNGHLPWLQSAPDPLSTVTWQTWVEISDATADQLGVKEGDILRIESSKDSIRAVAYPSPAVPPDTISIPFGQGRKHGSEYATDRNGSESSNVMDILETTTVSGTGSLAWAGTRVRVTKTGDSVSISKLEGNVRAEEIGILPAEDIIKTIAPENA</sequence>
<gene>
    <name evidence="10" type="ORF">MGWOODY_Clf2719</name>
</gene>
<dbReference type="PROSITE" id="PS51669">
    <property type="entry name" value="4FE4S_MOW_BIS_MGD"/>
    <property type="match status" value="1"/>
</dbReference>
<evidence type="ECO:0000259" key="9">
    <source>
        <dbReference type="PROSITE" id="PS51669"/>
    </source>
</evidence>
<evidence type="ECO:0000313" key="10">
    <source>
        <dbReference type="EMBL" id="CUV03079.1"/>
    </source>
</evidence>
<keyword evidence="7" id="KW-0408">Iron</keyword>
<evidence type="ECO:0000256" key="5">
    <source>
        <dbReference type="ARBA" id="ARBA00022729"/>
    </source>
</evidence>
<dbReference type="GO" id="GO:0046872">
    <property type="term" value="F:metal ion binding"/>
    <property type="evidence" value="ECO:0007669"/>
    <property type="project" value="UniProtKB-KW"/>
</dbReference>
<proteinExistence type="inferred from homology"/>
<dbReference type="Pfam" id="PF01568">
    <property type="entry name" value="Molydop_binding"/>
    <property type="match status" value="1"/>
</dbReference>
<keyword evidence="8" id="KW-0411">Iron-sulfur</keyword>
<dbReference type="SUPFAM" id="SSF53706">
    <property type="entry name" value="Formate dehydrogenase/DMSO reductase, domains 1-3"/>
    <property type="match status" value="1"/>
</dbReference>
<dbReference type="InterPro" id="IPR006657">
    <property type="entry name" value="MoPterin_dinucl-bd_dom"/>
</dbReference>
<dbReference type="Gene3D" id="2.20.25.90">
    <property type="entry name" value="ADC-like domains"/>
    <property type="match status" value="1"/>
</dbReference>
<reference evidence="10" key="1">
    <citation type="submission" date="2015-10" db="EMBL/GenBank/DDBJ databases">
        <authorList>
            <person name="Gilbert D.G."/>
        </authorList>
    </citation>
    <scope>NUCLEOTIDE SEQUENCE</scope>
</reference>
<protein>
    <submittedName>
        <fullName evidence="10">Anaerobic dimethyl sulfoxide reductase chain A</fullName>
        <ecNumber evidence="10">1.8.99.-</ecNumber>
    </submittedName>
</protein>
<dbReference type="PROSITE" id="PS51257">
    <property type="entry name" value="PROKAR_LIPOPROTEIN"/>
    <property type="match status" value="1"/>
</dbReference>
<dbReference type="Pfam" id="PF00384">
    <property type="entry name" value="Molybdopterin"/>
    <property type="match status" value="1"/>
</dbReference>
<keyword evidence="4" id="KW-0479">Metal-binding</keyword>
<feature type="domain" description="4Fe-4S Mo/W bis-MGD-type" evidence="9">
    <location>
        <begin position="49"/>
        <end position="105"/>
    </location>
</feature>
<evidence type="ECO:0000256" key="3">
    <source>
        <dbReference type="ARBA" id="ARBA00022505"/>
    </source>
</evidence>
<dbReference type="InterPro" id="IPR006963">
    <property type="entry name" value="Mopterin_OxRdtase_4Fe-4S_dom"/>
</dbReference>
<keyword evidence="3" id="KW-0500">Molybdenum</keyword>
<dbReference type="GO" id="GO:0016491">
    <property type="term" value="F:oxidoreductase activity"/>
    <property type="evidence" value="ECO:0007669"/>
    <property type="project" value="UniProtKB-KW"/>
</dbReference>
<dbReference type="Gene3D" id="2.40.40.20">
    <property type="match status" value="1"/>
</dbReference>
<dbReference type="Gene3D" id="3.40.50.740">
    <property type="match status" value="1"/>
</dbReference>
<dbReference type="PANTHER" id="PTHR43742:SF9">
    <property type="entry name" value="TETRATHIONATE REDUCTASE SUBUNIT A"/>
    <property type="match status" value="1"/>
</dbReference>
<evidence type="ECO:0000256" key="4">
    <source>
        <dbReference type="ARBA" id="ARBA00022723"/>
    </source>
</evidence>
<dbReference type="SUPFAM" id="SSF50692">
    <property type="entry name" value="ADC-like"/>
    <property type="match status" value="1"/>
</dbReference>
<keyword evidence="6 10" id="KW-0560">Oxidoreductase</keyword>
<evidence type="ECO:0000256" key="8">
    <source>
        <dbReference type="ARBA" id="ARBA00023014"/>
    </source>
</evidence>
<name>A0A160VAH5_9ZZZZ</name>
<dbReference type="InterPro" id="IPR050612">
    <property type="entry name" value="Prok_Mopterin_Oxidored"/>
</dbReference>
<evidence type="ECO:0000256" key="1">
    <source>
        <dbReference type="ARBA" id="ARBA00010312"/>
    </source>
</evidence>
<comment type="similarity">
    <text evidence="1">Belongs to the prokaryotic molybdopterin-containing oxidoreductase family.</text>
</comment>